<dbReference type="EMBL" id="PDXD01000039">
    <property type="protein sequence ID" value="RYN70604.1"/>
    <property type="molecule type" value="Genomic_DNA"/>
</dbReference>
<reference evidence="2" key="1">
    <citation type="journal article" date="2019" name="bioRxiv">
        <title>Genomics, evolutionary history and diagnostics of the Alternaria alternata species group including apple and Asian pear pathotypes.</title>
        <authorList>
            <person name="Armitage A.D."/>
            <person name="Cockerton H.M."/>
            <person name="Sreenivasaprasad S."/>
            <person name="Woodhall J.W."/>
            <person name="Lane C.R."/>
            <person name="Harrison R.J."/>
            <person name="Clarkson J.P."/>
        </authorList>
    </citation>
    <scope>NUCLEOTIDE SEQUENCE [LARGE SCALE GENOMIC DNA]</scope>
    <source>
        <strain evidence="2">FERA 1177</strain>
    </source>
</reference>
<name>A0A4Q4N4P9_ALTAL</name>
<dbReference type="Proteomes" id="UP000291422">
    <property type="component" value="Unassembled WGS sequence"/>
</dbReference>
<organism evidence="1 2">
    <name type="scientific">Alternaria alternata</name>
    <name type="common">Alternaria rot fungus</name>
    <name type="synonym">Torula alternata</name>
    <dbReference type="NCBI Taxonomy" id="5599"/>
    <lineage>
        <taxon>Eukaryota</taxon>
        <taxon>Fungi</taxon>
        <taxon>Dikarya</taxon>
        <taxon>Ascomycota</taxon>
        <taxon>Pezizomycotina</taxon>
        <taxon>Dothideomycetes</taxon>
        <taxon>Pleosporomycetidae</taxon>
        <taxon>Pleosporales</taxon>
        <taxon>Pleosporineae</taxon>
        <taxon>Pleosporaceae</taxon>
        <taxon>Alternaria</taxon>
        <taxon>Alternaria sect. Alternaria</taxon>
        <taxon>Alternaria alternata complex</taxon>
    </lineage>
</organism>
<sequence>MPANFQQLSCGAYAYDLDRAYYIGGLISSGTTFGISNITKNFGVSGLVEFDFDTKQLTNSTDDGQFFSSRFTGLNESRDRSGPVYNVPFGPQEGTLVSFGGLTFPNATDNELGAGWSNVWIYDKRKKVSYHQPTTGDVPRLGTNPETLTFWSETDEENGTFEM</sequence>
<proteinExistence type="predicted"/>
<dbReference type="AlphaFoldDB" id="A0A4Q4N4P9"/>
<protein>
    <submittedName>
        <fullName evidence="1">Uncharacterized protein</fullName>
    </submittedName>
</protein>
<accession>A0A4Q4N4P9</accession>
<evidence type="ECO:0000313" key="2">
    <source>
        <dbReference type="Proteomes" id="UP000291422"/>
    </source>
</evidence>
<gene>
    <name evidence="1" type="ORF">AA0117_g10372</name>
</gene>
<comment type="caution">
    <text evidence="1">The sequence shown here is derived from an EMBL/GenBank/DDBJ whole genome shotgun (WGS) entry which is preliminary data.</text>
</comment>
<evidence type="ECO:0000313" key="1">
    <source>
        <dbReference type="EMBL" id="RYN70604.1"/>
    </source>
</evidence>